<organism evidence="2 3">
    <name type="scientific">Candidatus Treponema excrementipullorum</name>
    <dbReference type="NCBI Taxonomy" id="2838768"/>
    <lineage>
        <taxon>Bacteria</taxon>
        <taxon>Pseudomonadati</taxon>
        <taxon>Spirochaetota</taxon>
        <taxon>Spirochaetia</taxon>
        <taxon>Spirochaetales</taxon>
        <taxon>Treponemataceae</taxon>
        <taxon>Treponema</taxon>
    </lineage>
</organism>
<reference evidence="2" key="2">
    <citation type="submission" date="2021-04" db="EMBL/GenBank/DDBJ databases">
        <authorList>
            <person name="Gilroy R."/>
        </authorList>
    </citation>
    <scope>NUCLEOTIDE SEQUENCE</scope>
    <source>
        <strain evidence="2">Gambia15-2214</strain>
    </source>
</reference>
<dbReference type="PROSITE" id="PS51782">
    <property type="entry name" value="LYSM"/>
    <property type="match status" value="2"/>
</dbReference>
<evidence type="ECO:0000259" key="1">
    <source>
        <dbReference type="PROSITE" id="PS51782"/>
    </source>
</evidence>
<evidence type="ECO:0000313" key="2">
    <source>
        <dbReference type="EMBL" id="MBU3850483.1"/>
    </source>
</evidence>
<dbReference type="AlphaFoldDB" id="A0A9E2L483"/>
<dbReference type="Gene3D" id="3.10.350.10">
    <property type="entry name" value="LysM domain"/>
    <property type="match status" value="2"/>
</dbReference>
<accession>A0A9E2L483</accession>
<dbReference type="Pfam" id="PF01476">
    <property type="entry name" value="LysM"/>
    <property type="match status" value="2"/>
</dbReference>
<sequence>MAKFFYCTLIVFLIFSGVLTSESYKVEKGDTLFSISRTYGITVDELCAANKISKSDVLKVGQVLTIPGEEELQASGSSGTVTTEYVVVKGDTYYSIARRNDLTVDQLLQANRLKSTDTLKIGQVLKIPGKTQIAVSEQENPVPDIDIEITDPRFYTGEKGDSSLLWPVKNPEVTYISGKISGVLLTAQKQEAVCAIQAGTVVFSGLYRGFGNVVFVQSKTNHVYVYTGLGSVNVKRGDFVTKGSKLGTAGIDSFTGKSCLTFMVYENGKPMDPAKAPRG</sequence>
<dbReference type="SUPFAM" id="SSF54106">
    <property type="entry name" value="LysM domain"/>
    <property type="match status" value="1"/>
</dbReference>
<evidence type="ECO:0000313" key="3">
    <source>
        <dbReference type="Proteomes" id="UP000823914"/>
    </source>
</evidence>
<reference evidence="2" key="1">
    <citation type="journal article" date="2021" name="PeerJ">
        <title>Extensive microbial diversity within the chicken gut microbiome revealed by metagenomics and culture.</title>
        <authorList>
            <person name="Gilroy R."/>
            <person name="Ravi A."/>
            <person name="Getino M."/>
            <person name="Pursley I."/>
            <person name="Horton D.L."/>
            <person name="Alikhan N.F."/>
            <person name="Baker D."/>
            <person name="Gharbi K."/>
            <person name="Hall N."/>
            <person name="Watson M."/>
            <person name="Adriaenssens E.M."/>
            <person name="Foster-Nyarko E."/>
            <person name="Jarju S."/>
            <person name="Secka A."/>
            <person name="Antonio M."/>
            <person name="Oren A."/>
            <person name="Chaudhuri R.R."/>
            <person name="La Ragione R."/>
            <person name="Hildebrand F."/>
            <person name="Pallen M.J."/>
        </authorList>
    </citation>
    <scope>NUCLEOTIDE SEQUENCE</scope>
    <source>
        <strain evidence="2">Gambia15-2214</strain>
    </source>
</reference>
<comment type="caution">
    <text evidence="2">The sequence shown here is derived from an EMBL/GenBank/DDBJ whole genome shotgun (WGS) entry which is preliminary data.</text>
</comment>
<feature type="domain" description="LysM" evidence="1">
    <location>
        <begin position="22"/>
        <end position="66"/>
    </location>
</feature>
<dbReference type="PANTHER" id="PTHR33734">
    <property type="entry name" value="LYSM DOMAIN-CONTAINING GPI-ANCHORED PROTEIN 2"/>
    <property type="match status" value="1"/>
</dbReference>
<dbReference type="CDD" id="cd00118">
    <property type="entry name" value="LysM"/>
    <property type="match status" value="2"/>
</dbReference>
<dbReference type="InterPro" id="IPR036779">
    <property type="entry name" value="LysM_dom_sf"/>
</dbReference>
<dbReference type="EMBL" id="JAHLFV010000186">
    <property type="protein sequence ID" value="MBU3850483.1"/>
    <property type="molecule type" value="Genomic_DNA"/>
</dbReference>
<dbReference type="GO" id="GO:0008932">
    <property type="term" value="F:lytic endotransglycosylase activity"/>
    <property type="evidence" value="ECO:0007669"/>
    <property type="project" value="TreeGrafter"/>
</dbReference>
<dbReference type="CDD" id="cd12797">
    <property type="entry name" value="M23_peptidase"/>
    <property type="match status" value="1"/>
</dbReference>
<dbReference type="InterPro" id="IPR011055">
    <property type="entry name" value="Dup_hybrid_motif"/>
</dbReference>
<protein>
    <submittedName>
        <fullName evidence="2">M23 family metallopeptidase</fullName>
    </submittedName>
</protein>
<proteinExistence type="predicted"/>
<dbReference type="PANTHER" id="PTHR33734:SF22">
    <property type="entry name" value="MEMBRANE-BOUND LYTIC MUREIN TRANSGLYCOSYLASE D"/>
    <property type="match status" value="1"/>
</dbReference>
<dbReference type="InterPro" id="IPR018392">
    <property type="entry name" value="LysM"/>
</dbReference>
<dbReference type="Pfam" id="PF01551">
    <property type="entry name" value="Peptidase_M23"/>
    <property type="match status" value="1"/>
</dbReference>
<dbReference type="Proteomes" id="UP000823914">
    <property type="component" value="Unassembled WGS sequence"/>
</dbReference>
<feature type="domain" description="LysM" evidence="1">
    <location>
        <begin position="83"/>
        <end position="127"/>
    </location>
</feature>
<gene>
    <name evidence="2" type="ORF">IAA16_07960</name>
</gene>
<dbReference type="InterPro" id="IPR016047">
    <property type="entry name" value="M23ase_b-sheet_dom"/>
</dbReference>
<dbReference type="Gene3D" id="2.70.70.10">
    <property type="entry name" value="Glucose Permease (Domain IIA)"/>
    <property type="match status" value="1"/>
</dbReference>
<dbReference type="SMART" id="SM00257">
    <property type="entry name" value="LysM"/>
    <property type="match status" value="2"/>
</dbReference>
<dbReference type="SUPFAM" id="SSF51261">
    <property type="entry name" value="Duplicated hybrid motif"/>
    <property type="match status" value="1"/>
</dbReference>
<name>A0A9E2L483_9SPIR</name>